<evidence type="ECO:0000313" key="5">
    <source>
        <dbReference type="Proteomes" id="UP000017148"/>
    </source>
</evidence>
<feature type="coiled-coil region" evidence="1">
    <location>
        <begin position="299"/>
        <end position="416"/>
    </location>
</feature>
<feature type="compositionally biased region" description="Basic and acidic residues" evidence="2">
    <location>
        <begin position="586"/>
        <end position="597"/>
    </location>
</feature>
<reference evidence="4 5" key="1">
    <citation type="journal article" date="2013" name="Environ. Microbiol.">
        <title>Genome analysis of Chitinivibrio alkaliphilus gen. nov., sp. nov., a novel extremely haloalkaliphilic anaerobic chitinolytic bacterium from the candidate phylum Termite Group 3.</title>
        <authorList>
            <person name="Sorokin D.Y."/>
            <person name="Gumerov V.M."/>
            <person name="Rakitin A.L."/>
            <person name="Beletsky A.V."/>
            <person name="Damste J.S."/>
            <person name="Muyzer G."/>
            <person name="Mardanov A.V."/>
            <person name="Ravin N.V."/>
        </authorList>
    </citation>
    <scope>NUCLEOTIDE SEQUENCE [LARGE SCALE GENOMIC DNA]</scope>
    <source>
        <strain evidence="4 5">ACht1</strain>
    </source>
</reference>
<evidence type="ECO:0000256" key="2">
    <source>
        <dbReference type="SAM" id="MobiDB-lite"/>
    </source>
</evidence>
<dbReference type="Proteomes" id="UP000017148">
    <property type="component" value="Unassembled WGS sequence"/>
</dbReference>
<keyword evidence="4" id="KW-0378">Hydrolase</keyword>
<dbReference type="PATRIC" id="fig|1313304.3.peg.197"/>
<comment type="caution">
    <text evidence="4">The sequence shown here is derived from an EMBL/GenBank/DDBJ whole genome shotgun (WGS) entry which is preliminary data.</text>
</comment>
<evidence type="ECO:0000313" key="4">
    <source>
        <dbReference type="EMBL" id="ERP39406.1"/>
    </source>
</evidence>
<dbReference type="Gene3D" id="3.40.50.300">
    <property type="entry name" value="P-loop containing nucleotide triphosphate hydrolases"/>
    <property type="match status" value="2"/>
</dbReference>
<dbReference type="STRING" id="1313304.CALK_0210"/>
<feature type="compositionally biased region" description="Basic and acidic residues" evidence="2">
    <location>
        <begin position="606"/>
        <end position="628"/>
    </location>
</feature>
<feature type="domain" description="Rad50/SbcC-type AAA" evidence="3">
    <location>
        <begin position="9"/>
        <end position="257"/>
    </location>
</feature>
<dbReference type="OrthoDB" id="9795626at2"/>
<dbReference type="eggNOG" id="COG0419">
    <property type="taxonomic scope" value="Bacteria"/>
</dbReference>
<dbReference type="PANTHER" id="PTHR32114:SF2">
    <property type="entry name" value="ABC TRANSPORTER ABCH.3"/>
    <property type="match status" value="1"/>
</dbReference>
<dbReference type="Pfam" id="PF13476">
    <property type="entry name" value="AAA_23"/>
    <property type="match status" value="1"/>
</dbReference>
<keyword evidence="4" id="KW-0269">Exonuclease</keyword>
<gene>
    <name evidence="4" type="ORF">CALK_0210</name>
</gene>
<feature type="region of interest" description="Disordered" evidence="2">
    <location>
        <begin position="586"/>
        <end position="628"/>
    </location>
</feature>
<accession>U7DEN7</accession>
<organism evidence="4 5">
    <name type="scientific">Chitinivibrio alkaliphilus ACht1</name>
    <dbReference type="NCBI Taxonomy" id="1313304"/>
    <lineage>
        <taxon>Bacteria</taxon>
        <taxon>Pseudomonadati</taxon>
        <taxon>Fibrobacterota</taxon>
        <taxon>Chitinivibrionia</taxon>
        <taxon>Chitinivibrionales</taxon>
        <taxon>Chitinivibrionaceae</taxon>
        <taxon>Chitinivibrio</taxon>
    </lineage>
</organism>
<dbReference type="RefSeq" id="WP_022635766.1">
    <property type="nucleotide sequence ID" value="NZ_ASJR01000001.1"/>
</dbReference>
<proteinExistence type="predicted"/>
<dbReference type="EMBL" id="ASJR01000001">
    <property type="protein sequence ID" value="ERP39406.1"/>
    <property type="molecule type" value="Genomic_DNA"/>
</dbReference>
<dbReference type="InterPro" id="IPR027417">
    <property type="entry name" value="P-loop_NTPase"/>
</dbReference>
<keyword evidence="1" id="KW-0175">Coiled coil</keyword>
<dbReference type="AlphaFoldDB" id="U7DEN7"/>
<dbReference type="GO" id="GO:0004527">
    <property type="term" value="F:exonuclease activity"/>
    <property type="evidence" value="ECO:0007669"/>
    <property type="project" value="UniProtKB-KW"/>
</dbReference>
<evidence type="ECO:0000259" key="3">
    <source>
        <dbReference type="Pfam" id="PF13476"/>
    </source>
</evidence>
<feature type="coiled-coil region" evidence="1">
    <location>
        <begin position="750"/>
        <end position="798"/>
    </location>
</feature>
<keyword evidence="5" id="KW-1185">Reference proteome</keyword>
<dbReference type="Pfam" id="PF13558">
    <property type="entry name" value="SbcC_Walker_B"/>
    <property type="match status" value="1"/>
</dbReference>
<evidence type="ECO:0000256" key="1">
    <source>
        <dbReference type="SAM" id="Coils"/>
    </source>
</evidence>
<dbReference type="PANTHER" id="PTHR32114">
    <property type="entry name" value="ABC TRANSPORTER ABCH.3"/>
    <property type="match status" value="1"/>
</dbReference>
<name>U7DEN7_9BACT</name>
<dbReference type="GO" id="GO:0006302">
    <property type="term" value="P:double-strand break repair"/>
    <property type="evidence" value="ECO:0007669"/>
    <property type="project" value="InterPro"/>
</dbReference>
<feature type="coiled-coil region" evidence="1">
    <location>
        <begin position="831"/>
        <end position="915"/>
    </location>
</feature>
<dbReference type="SUPFAM" id="SSF52540">
    <property type="entry name" value="P-loop containing nucleoside triphosphate hydrolases"/>
    <property type="match status" value="1"/>
</dbReference>
<keyword evidence="4" id="KW-0540">Nuclease</keyword>
<protein>
    <submittedName>
        <fullName evidence="4">Exonuclease SbcC</fullName>
    </submittedName>
</protein>
<sequence>MKIIEIGGKNLNSLTGEWRVDFTHPAFESSGIFAITGPTGAGKSTILDALCMALYGKTPRLDKVTAGQNDIMSRHRGECSARVIFETRQGRYCAHWYQKRARKKSGGNLQPPKWEVSLLPEGTILEDSLRNMPARMEEITGMDFHRFTRSMLLAQGQFDSFLRAEKGDRGEMLEQITGTTIYSHISQKVHEYTTEQKAELDRLRGGMDSVSLMSKEEVEAVQKDRDAAKDEQETLQKGLAADSALRQRCIHKEALQKKQGDLSREIEEHTHREEAFAPQKKRLAWARRAADIEGLFQRCSTVRTQKKGEEKKLAEKENERPRLQKEYEEAQKKREEVERRIQAFERDKKEAQELFLQVRNLDKDIDTAQKELDRRTQEKKKVREKETSENECYTKVEDALKKLEKRREEVAAYLRQNASAKTLVASCEHLCDELSRYEALYGEIQRAQGELLGMDTTLKKYRETWRREKNACEEAEKGLKACEKEVAFQEKRLEEILKGRLLREYRSRREHLLEKRTYEEKIRSFSEERTKLKKDTPCPLCGAREHPFVTEYSSSVSEIDRELSELKDRITRAETAEEQLRTLGNKKEHLRDEEAQRRNTFTEVEAEGRRLREKREEQDAQEKKLRGQRDEWGKELREKLAPYGISLSSETTLSQVRTKLTGLRDTWLTYSEEAQNIEKEYIRLQQEREARHASREEIRTRLRECSEKLAEQTAFVEDLRKKRYELFGSRDVAEEEHILEEEGRNIHWDREAAQKEGETAQREYQRCTTQIEDILSKIQDIDTELGAVEKEFQKAREAAGFESEEALCAARMTVSEREELARREQELSEQRIGLSKSLEQVEADLAREEENPVEESRESLEARIGETEAALKKIQHRVSELDYTLREEERKKQERAQKQEEIARQEEEYARWSALHSLIGSADGKKFRTFAQSLTFRTMVAQANRELKKMSDRYILTMDEAEPLTLSVIDQYQGGEIRSTKNLSGGESFLISLALALGLSHMGGNRVRVDSLFLDEGFGTLDEDSLETAVNALSHLHEEGKTIGVISHVAALKDGIEPRIEIVPGVGGNSRITGPGCSMKKEPE</sequence>
<dbReference type="InterPro" id="IPR038729">
    <property type="entry name" value="Rad50/SbcC_AAA"/>
</dbReference>
<dbReference type="GO" id="GO:0016887">
    <property type="term" value="F:ATP hydrolysis activity"/>
    <property type="evidence" value="ECO:0007669"/>
    <property type="project" value="InterPro"/>
</dbReference>